<dbReference type="RefSeq" id="XP_025406988.1">
    <property type="nucleotide sequence ID" value="XM_025551203.1"/>
</dbReference>
<dbReference type="RefSeq" id="XP_025406990.1">
    <property type="nucleotide sequence ID" value="XM_025551205.1"/>
</dbReference>
<evidence type="ECO:0000313" key="10">
    <source>
        <dbReference type="RefSeq" id="XP_025406990.1"/>
    </source>
</evidence>
<dbReference type="PROSITE" id="PS50089">
    <property type="entry name" value="ZF_RING_2"/>
    <property type="match status" value="1"/>
</dbReference>
<evidence type="ECO:0000313" key="6">
    <source>
        <dbReference type="EMBL" id="MBY80512.1"/>
    </source>
</evidence>
<keyword evidence="4" id="KW-0812">Transmembrane</keyword>
<keyword evidence="2" id="KW-0862">Zinc</keyword>
<dbReference type="OrthoDB" id="1711136at2759"/>
<dbReference type="Gene3D" id="3.30.40.10">
    <property type="entry name" value="Zinc/RING finger domain, C3HC4 (zinc finger)"/>
    <property type="match status" value="1"/>
</dbReference>
<dbReference type="Proteomes" id="UP000694846">
    <property type="component" value="Unplaced"/>
</dbReference>
<dbReference type="InterPro" id="IPR001841">
    <property type="entry name" value="Znf_RING"/>
</dbReference>
<reference evidence="8 9" key="2">
    <citation type="submission" date="2025-04" db="UniProtKB">
        <authorList>
            <consortium name="RefSeq"/>
        </authorList>
    </citation>
    <scope>IDENTIFICATION</scope>
    <source>
        <tissue evidence="8 9">Whole body</tissue>
    </source>
</reference>
<evidence type="ECO:0000256" key="3">
    <source>
        <dbReference type="PROSITE-ProRule" id="PRU00175"/>
    </source>
</evidence>
<evidence type="ECO:0000313" key="7">
    <source>
        <dbReference type="Proteomes" id="UP000694846"/>
    </source>
</evidence>
<dbReference type="AlphaFoldDB" id="A0A2S2QTR5"/>
<dbReference type="SUPFAM" id="SSF57850">
    <property type="entry name" value="RING/U-box"/>
    <property type="match status" value="1"/>
</dbReference>
<keyword evidence="1 3" id="KW-0863">Zinc-finger</keyword>
<dbReference type="Pfam" id="PF13920">
    <property type="entry name" value="zf-C3HC4_3"/>
    <property type="match status" value="1"/>
</dbReference>
<evidence type="ECO:0000313" key="8">
    <source>
        <dbReference type="RefSeq" id="XP_025406988.1"/>
    </source>
</evidence>
<feature type="transmembrane region" description="Helical" evidence="4">
    <location>
        <begin position="12"/>
        <end position="39"/>
    </location>
</feature>
<sequence length="140" mass="15206">MSSNSSIKDTIVIGGLSILGFMAGGKLGSMFGAVVGTIVCSMFNGQQPIEASGSPDNNFFTPSFCSNSNHNIDKSNENISIDKLTEVTECSICLESFVPSFLLWPCFHRCFCDSCYVDVVRKKVSSCPICRNPIAEFRPI</sequence>
<keyword evidence="4" id="KW-1133">Transmembrane helix</keyword>
<evidence type="ECO:0000256" key="4">
    <source>
        <dbReference type="SAM" id="Phobius"/>
    </source>
</evidence>
<protein>
    <submittedName>
        <fullName evidence="6">RING finger protein</fullName>
    </submittedName>
    <submittedName>
        <fullName evidence="8 9">RNA-binding protein MEX3B-like</fullName>
    </submittedName>
</protein>
<evidence type="ECO:0000256" key="2">
    <source>
        <dbReference type="ARBA" id="ARBA00022833"/>
    </source>
</evidence>
<keyword evidence="1 3" id="KW-0479">Metal-binding</keyword>
<dbReference type="GO" id="GO:0008270">
    <property type="term" value="F:zinc ion binding"/>
    <property type="evidence" value="ECO:0007669"/>
    <property type="project" value="UniProtKB-KW"/>
</dbReference>
<feature type="domain" description="RING-type" evidence="5">
    <location>
        <begin position="90"/>
        <end position="131"/>
    </location>
</feature>
<name>A0A2S2QTR5_9HEMI</name>
<evidence type="ECO:0000259" key="5">
    <source>
        <dbReference type="PROSITE" id="PS50089"/>
    </source>
</evidence>
<reference evidence="6" key="1">
    <citation type="submission" date="2018-04" db="EMBL/GenBank/DDBJ databases">
        <title>Transcriptome assembly of Sipha flava.</title>
        <authorList>
            <person name="Scully E.D."/>
            <person name="Geib S.M."/>
            <person name="Palmer N.A."/>
            <person name="Koch K."/>
            <person name="Bradshaw J."/>
            <person name="Heng-Moss T."/>
            <person name="Sarath G."/>
        </authorList>
    </citation>
    <scope>NUCLEOTIDE SEQUENCE</scope>
</reference>
<keyword evidence="7" id="KW-1185">Reference proteome</keyword>
<gene>
    <name evidence="6" type="primary">rnf157</name>
    <name evidence="8 9 10" type="synonym">LOC112680959</name>
    <name evidence="6" type="ORF">g.3067</name>
</gene>
<dbReference type="EMBL" id="GGMS01011309">
    <property type="protein sequence ID" value="MBY80512.1"/>
    <property type="molecule type" value="Transcribed_RNA"/>
</dbReference>
<proteinExistence type="predicted"/>
<keyword evidence="4" id="KW-0472">Membrane</keyword>
<organism evidence="6">
    <name type="scientific">Sipha flava</name>
    <name type="common">yellow sugarcane aphid</name>
    <dbReference type="NCBI Taxonomy" id="143950"/>
    <lineage>
        <taxon>Eukaryota</taxon>
        <taxon>Metazoa</taxon>
        <taxon>Ecdysozoa</taxon>
        <taxon>Arthropoda</taxon>
        <taxon>Hexapoda</taxon>
        <taxon>Insecta</taxon>
        <taxon>Pterygota</taxon>
        <taxon>Neoptera</taxon>
        <taxon>Paraneoptera</taxon>
        <taxon>Hemiptera</taxon>
        <taxon>Sternorrhyncha</taxon>
        <taxon>Aphidomorpha</taxon>
        <taxon>Aphidoidea</taxon>
        <taxon>Aphididae</taxon>
        <taxon>Sipha</taxon>
    </lineage>
</organism>
<dbReference type="InterPro" id="IPR013083">
    <property type="entry name" value="Znf_RING/FYVE/PHD"/>
</dbReference>
<accession>A0A2S2QTR5</accession>
<dbReference type="RefSeq" id="XP_025406989.1">
    <property type="nucleotide sequence ID" value="XM_025551204.1"/>
</dbReference>
<evidence type="ECO:0000256" key="1">
    <source>
        <dbReference type="ARBA" id="ARBA00022771"/>
    </source>
</evidence>
<evidence type="ECO:0000313" key="9">
    <source>
        <dbReference type="RefSeq" id="XP_025406989.1"/>
    </source>
</evidence>